<organism evidence="2 3">
    <name type="scientific">Racocetra fulgida</name>
    <dbReference type="NCBI Taxonomy" id="60492"/>
    <lineage>
        <taxon>Eukaryota</taxon>
        <taxon>Fungi</taxon>
        <taxon>Fungi incertae sedis</taxon>
        <taxon>Mucoromycota</taxon>
        <taxon>Glomeromycotina</taxon>
        <taxon>Glomeromycetes</taxon>
        <taxon>Diversisporales</taxon>
        <taxon>Gigasporaceae</taxon>
        <taxon>Racocetra</taxon>
    </lineage>
</organism>
<keyword evidence="3" id="KW-1185">Reference proteome</keyword>
<accession>A0A9N9C219</accession>
<evidence type="ECO:0000313" key="2">
    <source>
        <dbReference type="EMBL" id="CAG8586057.1"/>
    </source>
</evidence>
<feature type="region of interest" description="Disordered" evidence="1">
    <location>
        <begin position="123"/>
        <end position="143"/>
    </location>
</feature>
<feature type="compositionally biased region" description="Polar residues" evidence="1">
    <location>
        <begin position="132"/>
        <end position="143"/>
    </location>
</feature>
<dbReference type="AlphaFoldDB" id="A0A9N9C219"/>
<evidence type="ECO:0000313" key="3">
    <source>
        <dbReference type="Proteomes" id="UP000789396"/>
    </source>
</evidence>
<sequence length="155" mass="17356">LQDINLSDIIQTESTSPDLSVKKTQNEKQIKLKADSKGIQDLIQAYQDQYENKFKELDLLGTFLKILKQSDNVQNSFSNSIIMTSVNQSKLILYKIQNTIGELTASNVADKLNENFANISSSSQSSNLEKIPNNSQESASDNLSSFNARTQGYIW</sequence>
<proteinExistence type="predicted"/>
<name>A0A9N9C219_9GLOM</name>
<comment type="caution">
    <text evidence="2">The sequence shown here is derived from an EMBL/GenBank/DDBJ whole genome shotgun (WGS) entry which is preliminary data.</text>
</comment>
<protein>
    <submittedName>
        <fullName evidence="2">17038_t:CDS:1</fullName>
    </submittedName>
</protein>
<reference evidence="2" key="1">
    <citation type="submission" date="2021-06" db="EMBL/GenBank/DDBJ databases">
        <authorList>
            <person name="Kallberg Y."/>
            <person name="Tangrot J."/>
            <person name="Rosling A."/>
        </authorList>
    </citation>
    <scope>NUCLEOTIDE SEQUENCE</scope>
    <source>
        <strain evidence="2">IN212</strain>
    </source>
</reference>
<gene>
    <name evidence="2" type="ORF">RFULGI_LOCUS6046</name>
</gene>
<dbReference type="OrthoDB" id="2423337at2759"/>
<feature type="non-terminal residue" evidence="2">
    <location>
        <position position="1"/>
    </location>
</feature>
<evidence type="ECO:0000256" key="1">
    <source>
        <dbReference type="SAM" id="MobiDB-lite"/>
    </source>
</evidence>
<dbReference type="EMBL" id="CAJVPZ010007416">
    <property type="protein sequence ID" value="CAG8586057.1"/>
    <property type="molecule type" value="Genomic_DNA"/>
</dbReference>
<dbReference type="Proteomes" id="UP000789396">
    <property type="component" value="Unassembled WGS sequence"/>
</dbReference>